<dbReference type="Gene3D" id="1.10.287.110">
    <property type="entry name" value="DnaJ domain"/>
    <property type="match status" value="1"/>
</dbReference>
<dbReference type="GO" id="GO:0005737">
    <property type="term" value="C:cytoplasm"/>
    <property type="evidence" value="ECO:0007669"/>
    <property type="project" value="TreeGrafter"/>
</dbReference>
<dbReference type="InterPro" id="IPR051964">
    <property type="entry name" value="Chaperone_stress_response"/>
</dbReference>
<proteinExistence type="predicted"/>
<evidence type="ECO:0000313" key="3">
    <source>
        <dbReference type="EMBL" id="OSX69398.1"/>
    </source>
</evidence>
<dbReference type="SMART" id="SM00271">
    <property type="entry name" value="DnaJ"/>
    <property type="match status" value="1"/>
</dbReference>
<dbReference type="Pfam" id="PF00226">
    <property type="entry name" value="DnaJ"/>
    <property type="match status" value="1"/>
</dbReference>
<dbReference type="AlphaFoldDB" id="A0A1X6NLC0"/>
<evidence type="ECO:0000313" key="4">
    <source>
        <dbReference type="Proteomes" id="UP000218209"/>
    </source>
</evidence>
<evidence type="ECO:0000256" key="1">
    <source>
        <dbReference type="SAM" id="MobiDB-lite"/>
    </source>
</evidence>
<feature type="non-terminal residue" evidence="3">
    <location>
        <position position="123"/>
    </location>
</feature>
<feature type="region of interest" description="Disordered" evidence="1">
    <location>
        <begin position="77"/>
        <end position="96"/>
    </location>
</feature>
<organism evidence="3 4">
    <name type="scientific">Porphyra umbilicalis</name>
    <name type="common">Purple laver</name>
    <name type="synonym">Red alga</name>
    <dbReference type="NCBI Taxonomy" id="2786"/>
    <lineage>
        <taxon>Eukaryota</taxon>
        <taxon>Rhodophyta</taxon>
        <taxon>Bangiophyceae</taxon>
        <taxon>Bangiales</taxon>
        <taxon>Bangiaceae</taxon>
        <taxon>Porphyra</taxon>
    </lineage>
</organism>
<dbReference type="EMBL" id="KV919575">
    <property type="protein sequence ID" value="OSX69398.1"/>
    <property type="molecule type" value="Genomic_DNA"/>
</dbReference>
<feature type="domain" description="J" evidence="2">
    <location>
        <begin position="6"/>
        <end position="71"/>
    </location>
</feature>
<dbReference type="PANTHER" id="PTHR44029:SF1">
    <property type="entry name" value="DNAJ HOMOLOG SUBFAMILY C MEMBER 21"/>
    <property type="match status" value="1"/>
</dbReference>
<feature type="compositionally biased region" description="Acidic residues" evidence="1">
    <location>
        <begin position="80"/>
        <end position="89"/>
    </location>
</feature>
<dbReference type="InterPro" id="IPR001623">
    <property type="entry name" value="DnaJ_domain"/>
</dbReference>
<accession>A0A1X6NLC0</accession>
<sequence>MVTARCNYDILGVPRSATEAEIRSAYRRVALVTHPDKNPGDAGADARFQELQNAYSVLSDPHERAWYDDHREEILRGDDVLDGGDDGDDDGRGAWGNARARNVRLAAGRVSVWVDGGAAWCGG</sequence>
<evidence type="ECO:0000259" key="2">
    <source>
        <dbReference type="PROSITE" id="PS50076"/>
    </source>
</evidence>
<gene>
    <name evidence="3" type="ORF">BU14_1550s0001</name>
</gene>
<dbReference type="OrthoDB" id="10250354at2759"/>
<name>A0A1X6NLC0_PORUM</name>
<dbReference type="SUPFAM" id="SSF46565">
    <property type="entry name" value="Chaperone J-domain"/>
    <property type="match status" value="1"/>
</dbReference>
<dbReference type="InterPro" id="IPR036869">
    <property type="entry name" value="J_dom_sf"/>
</dbReference>
<keyword evidence="4" id="KW-1185">Reference proteome</keyword>
<dbReference type="Proteomes" id="UP000218209">
    <property type="component" value="Unassembled WGS sequence"/>
</dbReference>
<dbReference type="PROSITE" id="PS50076">
    <property type="entry name" value="DNAJ_2"/>
    <property type="match status" value="1"/>
</dbReference>
<dbReference type="PROSITE" id="PS00636">
    <property type="entry name" value="DNAJ_1"/>
    <property type="match status" value="1"/>
</dbReference>
<reference evidence="3 4" key="1">
    <citation type="submission" date="2017-03" db="EMBL/GenBank/DDBJ databases">
        <title>WGS assembly of Porphyra umbilicalis.</title>
        <authorList>
            <person name="Brawley S.H."/>
            <person name="Blouin N.A."/>
            <person name="Ficko-Blean E."/>
            <person name="Wheeler G.L."/>
            <person name="Lohr M."/>
            <person name="Goodson H.V."/>
            <person name="Jenkins J.W."/>
            <person name="Blaby-Haas C.E."/>
            <person name="Helliwell K.E."/>
            <person name="Chan C."/>
            <person name="Marriage T."/>
            <person name="Bhattacharya D."/>
            <person name="Klein A.S."/>
            <person name="Badis Y."/>
            <person name="Brodie J."/>
            <person name="Cao Y."/>
            <person name="Collen J."/>
            <person name="Dittami S.M."/>
            <person name="Gachon C.M."/>
            <person name="Green B.R."/>
            <person name="Karpowicz S."/>
            <person name="Kim J.W."/>
            <person name="Kudahl U."/>
            <person name="Lin S."/>
            <person name="Michel G."/>
            <person name="Mittag M."/>
            <person name="Olson B.J."/>
            <person name="Pangilinan J."/>
            <person name="Peng Y."/>
            <person name="Qiu H."/>
            <person name="Shu S."/>
            <person name="Singer J.T."/>
            <person name="Smith A.G."/>
            <person name="Sprecher B.N."/>
            <person name="Wagner V."/>
            <person name="Wang W."/>
            <person name="Wang Z.-Y."/>
            <person name="Yan J."/>
            <person name="Yarish C."/>
            <person name="Zoeuner-Riek S."/>
            <person name="Zhuang Y."/>
            <person name="Zou Y."/>
            <person name="Lindquist E.A."/>
            <person name="Grimwood J."/>
            <person name="Barry K."/>
            <person name="Rokhsar D.S."/>
            <person name="Schmutz J."/>
            <person name="Stiller J.W."/>
            <person name="Grossman A.R."/>
            <person name="Prochnik S.E."/>
        </authorList>
    </citation>
    <scope>NUCLEOTIDE SEQUENCE [LARGE SCALE GENOMIC DNA]</scope>
    <source>
        <strain evidence="3">4086291</strain>
    </source>
</reference>
<dbReference type="InterPro" id="IPR018253">
    <property type="entry name" value="DnaJ_domain_CS"/>
</dbReference>
<protein>
    <recommendedName>
        <fullName evidence="2">J domain-containing protein</fullName>
    </recommendedName>
</protein>
<dbReference type="PANTHER" id="PTHR44029">
    <property type="entry name" value="DNAJ HOMOLOG SUBFAMILY C MEMBER 21"/>
    <property type="match status" value="1"/>
</dbReference>
<dbReference type="CDD" id="cd06257">
    <property type="entry name" value="DnaJ"/>
    <property type="match status" value="1"/>
</dbReference>
<dbReference type="PRINTS" id="PR00625">
    <property type="entry name" value="JDOMAIN"/>
</dbReference>